<dbReference type="InterPro" id="IPR023346">
    <property type="entry name" value="Lysozyme-like_dom_sf"/>
</dbReference>
<evidence type="ECO:0000259" key="3">
    <source>
        <dbReference type="Pfam" id="PF01464"/>
    </source>
</evidence>
<evidence type="ECO:0000313" key="4">
    <source>
        <dbReference type="EMBL" id="HGV55032.1"/>
    </source>
</evidence>
<reference evidence="4" key="1">
    <citation type="journal article" date="2020" name="mSystems">
        <title>Genome- and Community-Level Interaction Insights into Carbon Utilization and Element Cycling Functions of Hydrothermarchaeota in Hydrothermal Sediment.</title>
        <authorList>
            <person name="Zhou Z."/>
            <person name="Liu Y."/>
            <person name="Xu W."/>
            <person name="Pan J."/>
            <person name="Luo Z.H."/>
            <person name="Li M."/>
        </authorList>
    </citation>
    <scope>NUCLEOTIDE SEQUENCE [LARGE SCALE GENOMIC DNA]</scope>
    <source>
        <strain evidence="4">SpSt-605</strain>
    </source>
</reference>
<comment type="similarity">
    <text evidence="1">Belongs to the transglycosylase Slt family.</text>
</comment>
<evidence type="ECO:0000256" key="1">
    <source>
        <dbReference type="ARBA" id="ARBA00007734"/>
    </source>
</evidence>
<name>A0A832GN98_9BACT</name>
<sequence>MIKGLFYLLLLSLFLFVFPLKAHEERDLLTEHIENVEILPGELIRHLPQDINAQISYFVKYFSTEKKEVTQRWLKRCEPYLPYFRLIFREEGLPEDLIYLALVESGCNPFAVSPANAVGIWQFIEGTARHYGLKINYWIDERRDFLKATYAAARYLKRLYEIFGDWRLAVASYNAGEGRVSRALKARNLADYWKLMMSGAIPFETFAYVPQWLAMTIIVKNPEKYGFEPIIENPWDFVEVEVPGGLDLKALALAAETDWDTIRKLNAELRRGITPPETNYLLKIPFPAKNSFFKNLSKLNLRAVTLKTAEGEFQVFVLDEREMNPSAETKEPPKRSSTSKGASSSKRTTRQRTKKN</sequence>
<dbReference type="SUPFAM" id="SSF53955">
    <property type="entry name" value="Lysozyme-like"/>
    <property type="match status" value="1"/>
</dbReference>
<protein>
    <recommendedName>
        <fullName evidence="3">Transglycosylase SLT domain-containing protein</fullName>
    </recommendedName>
</protein>
<dbReference type="PANTHER" id="PTHR37423">
    <property type="entry name" value="SOLUBLE LYTIC MUREIN TRANSGLYCOSYLASE-RELATED"/>
    <property type="match status" value="1"/>
</dbReference>
<feature type="compositionally biased region" description="Basic residues" evidence="2">
    <location>
        <begin position="347"/>
        <end position="356"/>
    </location>
</feature>
<dbReference type="PANTHER" id="PTHR37423:SF2">
    <property type="entry name" value="MEMBRANE-BOUND LYTIC MUREIN TRANSGLYCOSYLASE C"/>
    <property type="match status" value="1"/>
</dbReference>
<organism evidence="4">
    <name type="scientific">Caldimicrobium thiodismutans</name>
    <dbReference type="NCBI Taxonomy" id="1653476"/>
    <lineage>
        <taxon>Bacteria</taxon>
        <taxon>Pseudomonadati</taxon>
        <taxon>Thermodesulfobacteriota</taxon>
        <taxon>Thermodesulfobacteria</taxon>
        <taxon>Thermodesulfobacteriales</taxon>
        <taxon>Thermodesulfobacteriaceae</taxon>
        <taxon>Caldimicrobium</taxon>
    </lineage>
</organism>
<feature type="compositionally biased region" description="Basic and acidic residues" evidence="2">
    <location>
        <begin position="320"/>
        <end position="334"/>
    </location>
</feature>
<dbReference type="Gene3D" id="1.10.530.10">
    <property type="match status" value="1"/>
</dbReference>
<dbReference type="CDD" id="cd16894">
    <property type="entry name" value="MltD-like"/>
    <property type="match status" value="1"/>
</dbReference>
<dbReference type="Pfam" id="PF01464">
    <property type="entry name" value="SLT"/>
    <property type="match status" value="1"/>
</dbReference>
<dbReference type="GO" id="GO:0008933">
    <property type="term" value="F:peptidoglycan lytic transglycosylase activity"/>
    <property type="evidence" value="ECO:0007669"/>
    <property type="project" value="InterPro"/>
</dbReference>
<gene>
    <name evidence="4" type="ORF">ENT73_02935</name>
</gene>
<accession>A0A832GN98</accession>
<evidence type="ECO:0000256" key="2">
    <source>
        <dbReference type="SAM" id="MobiDB-lite"/>
    </source>
</evidence>
<dbReference type="GO" id="GO:0016020">
    <property type="term" value="C:membrane"/>
    <property type="evidence" value="ECO:0007669"/>
    <property type="project" value="InterPro"/>
</dbReference>
<dbReference type="PROSITE" id="PS00922">
    <property type="entry name" value="TRANSGLYCOSYLASE"/>
    <property type="match status" value="1"/>
</dbReference>
<comment type="caution">
    <text evidence="4">The sequence shown here is derived from an EMBL/GenBank/DDBJ whole genome shotgun (WGS) entry which is preliminary data.</text>
</comment>
<dbReference type="AlphaFoldDB" id="A0A832GN98"/>
<dbReference type="GO" id="GO:0000270">
    <property type="term" value="P:peptidoglycan metabolic process"/>
    <property type="evidence" value="ECO:0007669"/>
    <property type="project" value="InterPro"/>
</dbReference>
<dbReference type="EMBL" id="DSZU01000047">
    <property type="protein sequence ID" value="HGV55032.1"/>
    <property type="molecule type" value="Genomic_DNA"/>
</dbReference>
<feature type="compositionally biased region" description="Low complexity" evidence="2">
    <location>
        <begin position="335"/>
        <end position="346"/>
    </location>
</feature>
<dbReference type="InterPro" id="IPR000189">
    <property type="entry name" value="Transglyc_AS"/>
</dbReference>
<feature type="domain" description="Transglycosylase SLT" evidence="3">
    <location>
        <begin position="93"/>
        <end position="194"/>
    </location>
</feature>
<dbReference type="InterPro" id="IPR008258">
    <property type="entry name" value="Transglycosylase_SLT_dom_1"/>
</dbReference>
<proteinExistence type="inferred from homology"/>
<feature type="region of interest" description="Disordered" evidence="2">
    <location>
        <begin position="320"/>
        <end position="356"/>
    </location>
</feature>